<keyword evidence="2" id="KW-1185">Reference proteome</keyword>
<name>A0A0M0KBB6_9EUKA</name>
<dbReference type="Proteomes" id="UP000037460">
    <property type="component" value="Unassembled WGS sequence"/>
</dbReference>
<comment type="caution">
    <text evidence="1">The sequence shown here is derived from an EMBL/GenBank/DDBJ whole genome shotgun (WGS) entry which is preliminary data.</text>
</comment>
<organism evidence="1 2">
    <name type="scientific">Chrysochromulina tobinii</name>
    <dbReference type="NCBI Taxonomy" id="1460289"/>
    <lineage>
        <taxon>Eukaryota</taxon>
        <taxon>Haptista</taxon>
        <taxon>Haptophyta</taxon>
        <taxon>Prymnesiophyceae</taxon>
        <taxon>Prymnesiales</taxon>
        <taxon>Chrysochromulinaceae</taxon>
        <taxon>Chrysochromulina</taxon>
    </lineage>
</organism>
<gene>
    <name evidence="1" type="ORF">Ctob_016248</name>
</gene>
<sequence>ICAACRARSIRRSQLWAQRVGDQLVAEPDVAAAPPVAHDAQDSRWLQDSADSVAWAAHGMPESPHEISRPG</sequence>
<proteinExistence type="predicted"/>
<reference evidence="2" key="1">
    <citation type="journal article" date="2015" name="PLoS Genet.">
        <title>Genome Sequence and Transcriptome Analyses of Chrysochromulina tobin: Metabolic Tools for Enhanced Algal Fitness in the Prominent Order Prymnesiales (Haptophyceae).</title>
        <authorList>
            <person name="Hovde B.T."/>
            <person name="Deodato C.R."/>
            <person name="Hunsperger H.M."/>
            <person name="Ryken S.A."/>
            <person name="Yost W."/>
            <person name="Jha R.K."/>
            <person name="Patterson J."/>
            <person name="Monnat R.J. Jr."/>
            <person name="Barlow S.B."/>
            <person name="Starkenburg S.R."/>
            <person name="Cattolico R.A."/>
        </authorList>
    </citation>
    <scope>NUCLEOTIDE SEQUENCE</scope>
    <source>
        <strain evidence="2">CCMP291</strain>
    </source>
</reference>
<evidence type="ECO:0000313" key="2">
    <source>
        <dbReference type="Proteomes" id="UP000037460"/>
    </source>
</evidence>
<dbReference type="AlphaFoldDB" id="A0A0M0KBB6"/>
<dbReference type="EMBL" id="JWZX01000627">
    <property type="protein sequence ID" value="KOO36131.1"/>
    <property type="molecule type" value="Genomic_DNA"/>
</dbReference>
<feature type="non-terminal residue" evidence="1">
    <location>
        <position position="1"/>
    </location>
</feature>
<accession>A0A0M0KBB6</accession>
<protein>
    <submittedName>
        <fullName evidence="1">Uncharacterized protein</fullName>
    </submittedName>
</protein>
<evidence type="ECO:0000313" key="1">
    <source>
        <dbReference type="EMBL" id="KOO36131.1"/>
    </source>
</evidence>